<evidence type="ECO:0000256" key="1">
    <source>
        <dbReference type="SAM" id="Phobius"/>
    </source>
</evidence>
<dbReference type="KEGG" id="cma:Cmaq_1501"/>
<dbReference type="EMBL" id="CP000852">
    <property type="protein sequence ID" value="ABW02325.1"/>
    <property type="molecule type" value="Genomic_DNA"/>
</dbReference>
<feature type="transmembrane region" description="Helical" evidence="1">
    <location>
        <begin position="401"/>
        <end position="422"/>
    </location>
</feature>
<dbReference type="eggNOG" id="arCOG10495">
    <property type="taxonomic scope" value="Archaea"/>
</dbReference>
<gene>
    <name evidence="2" type="ordered locus">Cmaq_1501</name>
</gene>
<evidence type="ECO:0000313" key="2">
    <source>
        <dbReference type="EMBL" id="ABW02325.1"/>
    </source>
</evidence>
<keyword evidence="3" id="KW-1185">Reference proteome</keyword>
<proteinExistence type="predicted"/>
<accession>A8M9A6</accession>
<organism evidence="2 3">
    <name type="scientific">Caldivirga maquilingensis (strain ATCC 700844 / DSM 13496 / JCM 10307 / IC-167)</name>
    <dbReference type="NCBI Taxonomy" id="397948"/>
    <lineage>
        <taxon>Archaea</taxon>
        <taxon>Thermoproteota</taxon>
        <taxon>Thermoprotei</taxon>
        <taxon>Thermoproteales</taxon>
        <taxon>Thermoproteaceae</taxon>
        <taxon>Caldivirga</taxon>
    </lineage>
</organism>
<sequence length="423" mass="46550">MILITITLLLVLAVVTLAVYVPSSPLPVVYVSKVYIISMNLTHGEPPLSYIDSLKLTHPLAYGILINEENVTAPWLGVAGLRLTLIIANATSMQYPILLKSTSVSGLRGGVEWVVNLTYPVNLMPQPLSLSGRWLVSIVASVGGFNYTVFLFITGSESLGDVLGNLTSVNGYLIEANGFKYYLWHHYLYNGSLYYGVPLPGVTVFYSWFGNDLNASFRVTSLPVVLNNLPFPSYLRYFTITLNQFYKGVLVNSTSAGVDYLLGGETDYGYRVFNISRLAPLGPLVYYSPILMLPNGSLINPSCLPMYYELTVNLGFINPAYGNVIPVTLLNEQLGVSGITVINGSLILGGYLVGYDFYNLTYVKITPLGGLLGEGVLSNACTLITLSPSDSTIRVNTVNTGYWFIMLHWLRLITPLLIHYWVR</sequence>
<dbReference type="HOGENOM" id="CLU_613422_0_0_2"/>
<keyword evidence="1" id="KW-1133">Transmembrane helix</keyword>
<reference evidence="2 3" key="1">
    <citation type="submission" date="2007-10" db="EMBL/GenBank/DDBJ databases">
        <title>Complete sequence of Caldivirga maquilingensis IC-167.</title>
        <authorList>
            <consortium name="US DOE Joint Genome Institute"/>
            <person name="Copeland A."/>
            <person name="Lucas S."/>
            <person name="Lapidus A."/>
            <person name="Barry K."/>
            <person name="Glavina del Rio T."/>
            <person name="Dalin E."/>
            <person name="Tice H."/>
            <person name="Pitluck S."/>
            <person name="Saunders E."/>
            <person name="Brettin T."/>
            <person name="Bruce D."/>
            <person name="Detter J.C."/>
            <person name="Han C."/>
            <person name="Schmutz J."/>
            <person name="Larimer F."/>
            <person name="Land M."/>
            <person name="Hauser L."/>
            <person name="Kyrpides N."/>
            <person name="Ivanova N."/>
            <person name="Biddle J.F."/>
            <person name="Zhang Z."/>
            <person name="Fitz-Gibbon S.T."/>
            <person name="Lowe T.M."/>
            <person name="Saltikov C."/>
            <person name="House C.H."/>
            <person name="Richardson P."/>
        </authorList>
    </citation>
    <scope>NUCLEOTIDE SEQUENCE [LARGE SCALE GENOMIC DNA]</scope>
    <source>
        <strain evidence="3">ATCC 700844 / DSM 13496 / JCM 10307 / IC-167</strain>
    </source>
</reference>
<name>A8M9A6_CALMQ</name>
<evidence type="ECO:0000313" key="3">
    <source>
        <dbReference type="Proteomes" id="UP000001137"/>
    </source>
</evidence>
<keyword evidence="1" id="KW-0812">Transmembrane</keyword>
<protein>
    <submittedName>
        <fullName evidence="2">Uncharacterized protein</fullName>
    </submittedName>
</protein>
<keyword evidence="1" id="KW-0472">Membrane</keyword>
<dbReference type="AlphaFoldDB" id="A8M9A6"/>
<dbReference type="Proteomes" id="UP000001137">
    <property type="component" value="Chromosome"/>
</dbReference>